<dbReference type="EMBL" id="CYZP01000064">
    <property type="protein sequence ID" value="CUO72390.1"/>
    <property type="molecule type" value="Genomic_DNA"/>
</dbReference>
<evidence type="ECO:0000313" key="1">
    <source>
        <dbReference type="EMBL" id="CUO72390.1"/>
    </source>
</evidence>
<dbReference type="AlphaFoldDB" id="A0A174HGY0"/>
<gene>
    <name evidence="1" type="ORF">ERS852476_03735</name>
</gene>
<reference evidence="1 2" key="1">
    <citation type="submission" date="2015-09" db="EMBL/GenBank/DDBJ databases">
        <authorList>
            <consortium name="Pathogen Informatics"/>
        </authorList>
    </citation>
    <scope>NUCLEOTIDE SEQUENCE [LARGE SCALE GENOMIC DNA]</scope>
    <source>
        <strain evidence="1 2">2789STDY5834861</strain>
    </source>
</reference>
<proteinExistence type="predicted"/>
<evidence type="ECO:0000313" key="2">
    <source>
        <dbReference type="Proteomes" id="UP000095645"/>
    </source>
</evidence>
<protein>
    <submittedName>
        <fullName evidence="1">Uncharacterized protein</fullName>
    </submittedName>
</protein>
<name>A0A174HGY0_9FIRM</name>
<organism evidence="1 2">
    <name type="scientific">Blautia obeum</name>
    <dbReference type="NCBI Taxonomy" id="40520"/>
    <lineage>
        <taxon>Bacteria</taxon>
        <taxon>Bacillati</taxon>
        <taxon>Bacillota</taxon>
        <taxon>Clostridia</taxon>
        <taxon>Lachnospirales</taxon>
        <taxon>Lachnospiraceae</taxon>
        <taxon>Blautia</taxon>
    </lineage>
</organism>
<accession>A0A174HGY0</accession>
<dbReference type="Proteomes" id="UP000095645">
    <property type="component" value="Unassembled WGS sequence"/>
</dbReference>
<sequence>MKRKRIIAALLTGTMLCSSIMEPRAMDLSDWSTSSYGRGMQWKETGIWTARKPQEICMKLITRNIMQTLHGIALLSHQITT</sequence>